<reference evidence="2" key="1">
    <citation type="submission" date="2017-09" db="EMBL/GenBank/DDBJ databases">
        <title>Depth-based differentiation of microbial function through sediment-hosted aquifers and enrichment of novel symbionts in the deep terrestrial subsurface.</title>
        <authorList>
            <person name="Probst A.J."/>
            <person name="Ladd B."/>
            <person name="Jarett J.K."/>
            <person name="Geller-Mcgrath D.E."/>
            <person name="Sieber C.M.K."/>
            <person name="Emerson J.B."/>
            <person name="Anantharaman K."/>
            <person name="Thomas B.C."/>
            <person name="Malmstrom R."/>
            <person name="Stieglmeier M."/>
            <person name="Klingl A."/>
            <person name="Woyke T."/>
            <person name="Ryan C.M."/>
            <person name="Banfield J.F."/>
        </authorList>
    </citation>
    <scope>NUCLEOTIDE SEQUENCE [LARGE SCALE GENOMIC DNA]</scope>
</reference>
<dbReference type="Proteomes" id="UP000229026">
    <property type="component" value="Unassembled WGS sequence"/>
</dbReference>
<comment type="caution">
    <text evidence="1">The sequence shown here is derived from an EMBL/GenBank/DDBJ whole genome shotgun (WGS) entry which is preliminary data.</text>
</comment>
<sequence length="61" mass="6944">MRDLERGILRESSEDGLAVLIGAKKNERCHEESIADLTKIGKYGFMTVGKRICLLKETKYE</sequence>
<evidence type="ECO:0000313" key="1">
    <source>
        <dbReference type="EMBL" id="PJA63153.1"/>
    </source>
</evidence>
<proteinExistence type="predicted"/>
<dbReference type="EMBL" id="PFWH01000082">
    <property type="protein sequence ID" value="PJA63153.1"/>
    <property type="molecule type" value="Genomic_DNA"/>
</dbReference>
<organism evidence="1 2">
    <name type="scientific">Candidatus Portnoybacteria bacterium CG_4_9_14_3_um_filter_44_9</name>
    <dbReference type="NCBI Taxonomy" id="1974806"/>
    <lineage>
        <taxon>Bacteria</taxon>
        <taxon>Candidatus Portnoyibacteriota</taxon>
    </lineage>
</organism>
<evidence type="ECO:0000313" key="2">
    <source>
        <dbReference type="Proteomes" id="UP000229026"/>
    </source>
</evidence>
<protein>
    <submittedName>
        <fullName evidence="1">Uncharacterized protein</fullName>
    </submittedName>
</protein>
<name>A0A2M7YJK0_9BACT</name>
<dbReference type="AlphaFoldDB" id="A0A2M7YJK0"/>
<accession>A0A2M7YJK0</accession>
<gene>
    <name evidence="1" type="ORF">CO161_02600</name>
</gene>